<keyword evidence="1" id="KW-0813">Transport</keyword>
<dbReference type="Proteomes" id="UP000823941">
    <property type="component" value="Chromosome 1"/>
</dbReference>
<feature type="region of interest" description="Disordered" evidence="2">
    <location>
        <begin position="98"/>
        <end position="117"/>
    </location>
</feature>
<sequence length="178" mass="19982">MSMFKIESYVTPILLSYVDKYVKDFKPADAQVSLWGGGVVLHNLVLKADVLQQEVSLPFTLVSGRIHELLIQVPWTKIMSEPIIVTIDTIECVLNLKPPNPPAEDEEPTRENSNRQVVEAPPGYMQALVRRVVSNVVLRLDHLIVKYVEDDIVLSLNVKHLQINCADGKWQPAFVGEG</sequence>
<organism evidence="4 5">
    <name type="scientific">Plutella xylostella</name>
    <name type="common">Diamondback moth</name>
    <name type="synonym">Plutella maculipennis</name>
    <dbReference type="NCBI Taxonomy" id="51655"/>
    <lineage>
        <taxon>Eukaryota</taxon>
        <taxon>Metazoa</taxon>
        <taxon>Ecdysozoa</taxon>
        <taxon>Arthropoda</taxon>
        <taxon>Hexapoda</taxon>
        <taxon>Insecta</taxon>
        <taxon>Pterygota</taxon>
        <taxon>Neoptera</taxon>
        <taxon>Endopterygota</taxon>
        <taxon>Lepidoptera</taxon>
        <taxon>Glossata</taxon>
        <taxon>Ditrysia</taxon>
        <taxon>Yponomeutoidea</taxon>
        <taxon>Plutellidae</taxon>
        <taxon>Plutella</taxon>
    </lineage>
</organism>
<keyword evidence="5" id="KW-1185">Reference proteome</keyword>
<accession>A0ABQ7R6Q0</accession>
<evidence type="ECO:0000259" key="3">
    <source>
        <dbReference type="Pfam" id="PF12624"/>
    </source>
</evidence>
<protein>
    <recommendedName>
        <fullName evidence="3">Chorein N-terminal domain-containing protein</fullName>
    </recommendedName>
</protein>
<dbReference type="PANTHER" id="PTHR12517">
    <property type="entry name" value="VACUOLAR PROTEIN SORTING-ASSOCIATED PROTEIN 13B"/>
    <property type="match status" value="1"/>
</dbReference>
<dbReference type="InterPro" id="IPR039782">
    <property type="entry name" value="VPS13B"/>
</dbReference>
<dbReference type="Pfam" id="PF12624">
    <property type="entry name" value="VPS13_N"/>
    <property type="match status" value="1"/>
</dbReference>
<reference evidence="4 5" key="1">
    <citation type="submission" date="2021-06" db="EMBL/GenBank/DDBJ databases">
        <title>A haploid diamondback moth (Plutella xylostella L.) genome assembly resolves 31 chromosomes and identifies a diamide resistance mutation.</title>
        <authorList>
            <person name="Ward C.M."/>
            <person name="Perry K.D."/>
            <person name="Baker G."/>
            <person name="Powis K."/>
            <person name="Heckel D.G."/>
            <person name="Baxter S.W."/>
        </authorList>
    </citation>
    <scope>NUCLEOTIDE SEQUENCE [LARGE SCALE GENOMIC DNA]</scope>
    <source>
        <strain evidence="4 5">LV</strain>
        <tissue evidence="4">Single pupa</tissue>
    </source>
</reference>
<evidence type="ECO:0000313" key="5">
    <source>
        <dbReference type="Proteomes" id="UP000823941"/>
    </source>
</evidence>
<evidence type="ECO:0000256" key="2">
    <source>
        <dbReference type="SAM" id="MobiDB-lite"/>
    </source>
</evidence>
<dbReference type="InterPro" id="IPR026854">
    <property type="entry name" value="VPS13_N"/>
</dbReference>
<gene>
    <name evidence="4" type="ORF">JYU34_000046</name>
</gene>
<dbReference type="EMBL" id="JAHIBW010000001">
    <property type="protein sequence ID" value="KAG7312974.1"/>
    <property type="molecule type" value="Genomic_DNA"/>
</dbReference>
<evidence type="ECO:0000313" key="4">
    <source>
        <dbReference type="EMBL" id="KAG7312974.1"/>
    </source>
</evidence>
<feature type="domain" description="Chorein N-terminal" evidence="3">
    <location>
        <begin position="7"/>
        <end position="108"/>
    </location>
</feature>
<name>A0ABQ7R6Q0_PLUXY</name>
<evidence type="ECO:0000256" key="1">
    <source>
        <dbReference type="ARBA" id="ARBA00022448"/>
    </source>
</evidence>
<proteinExistence type="predicted"/>
<comment type="caution">
    <text evidence="4">The sequence shown here is derived from an EMBL/GenBank/DDBJ whole genome shotgun (WGS) entry which is preliminary data.</text>
</comment>
<dbReference type="PANTHER" id="PTHR12517:SF0">
    <property type="entry name" value="INTERMEMBRANE LIPID TRANSFER PROTEIN VPS13B"/>
    <property type="match status" value="1"/>
</dbReference>